<sequence length="169" mass="19185">MRNFFGWFANSGAVGLLFEFAAERGTAPERVRRRLVHEFRWDGIMKAESIELITKSGWAYGFLIAFLQLSVFVMAGYLWLTVRAFRRGDTAVGILFAALWLLIGGGWLAGVLLGLVFGWVWVRRWNALPFMIVWSILVVLAIGNFALAGVMMKMSLDDWRAYFGWLPAL</sequence>
<keyword evidence="3" id="KW-1185">Reference proteome</keyword>
<proteinExistence type="predicted"/>
<organism evidence="2 3">
    <name type="scientific">Gemmata massiliana</name>
    <dbReference type="NCBI Taxonomy" id="1210884"/>
    <lineage>
        <taxon>Bacteria</taxon>
        <taxon>Pseudomonadati</taxon>
        <taxon>Planctomycetota</taxon>
        <taxon>Planctomycetia</taxon>
        <taxon>Gemmatales</taxon>
        <taxon>Gemmataceae</taxon>
        <taxon>Gemmata</taxon>
    </lineage>
</organism>
<evidence type="ECO:0000313" key="2">
    <source>
        <dbReference type="EMBL" id="VTR96697.1"/>
    </source>
</evidence>
<dbReference type="KEGG" id="gms:SOIL9_10910"/>
<evidence type="ECO:0000256" key="1">
    <source>
        <dbReference type="SAM" id="Phobius"/>
    </source>
</evidence>
<reference evidence="2 3" key="1">
    <citation type="submission" date="2019-05" db="EMBL/GenBank/DDBJ databases">
        <authorList>
            <consortium name="Science for Life Laboratories"/>
        </authorList>
    </citation>
    <scope>NUCLEOTIDE SEQUENCE [LARGE SCALE GENOMIC DNA]</scope>
    <source>
        <strain evidence="2">Soil9</strain>
    </source>
</reference>
<gene>
    <name evidence="2" type="ORF">SOIL9_10910</name>
</gene>
<dbReference type="EMBL" id="LR593886">
    <property type="protein sequence ID" value="VTR96697.1"/>
    <property type="molecule type" value="Genomic_DNA"/>
</dbReference>
<dbReference type="RefSeq" id="WP_162670872.1">
    <property type="nucleotide sequence ID" value="NZ_LR593886.1"/>
</dbReference>
<protein>
    <submittedName>
        <fullName evidence="2">Uncharacterized protein</fullName>
    </submittedName>
</protein>
<keyword evidence="1" id="KW-1133">Transmembrane helix</keyword>
<dbReference type="Proteomes" id="UP000464178">
    <property type="component" value="Chromosome"/>
</dbReference>
<keyword evidence="1" id="KW-0472">Membrane</keyword>
<keyword evidence="1" id="KW-0812">Transmembrane</keyword>
<feature type="transmembrane region" description="Helical" evidence="1">
    <location>
        <begin position="92"/>
        <end position="121"/>
    </location>
</feature>
<feature type="transmembrane region" description="Helical" evidence="1">
    <location>
        <begin position="127"/>
        <end position="150"/>
    </location>
</feature>
<dbReference type="AlphaFoldDB" id="A0A6P2D6Z9"/>
<feature type="transmembrane region" description="Helical" evidence="1">
    <location>
        <begin position="58"/>
        <end position="80"/>
    </location>
</feature>
<evidence type="ECO:0000313" key="3">
    <source>
        <dbReference type="Proteomes" id="UP000464178"/>
    </source>
</evidence>
<accession>A0A6P2D6Z9</accession>
<name>A0A6P2D6Z9_9BACT</name>